<name>A0AAD8MN40_9APIA</name>
<reference evidence="3" key="1">
    <citation type="submission" date="2023-02" db="EMBL/GenBank/DDBJ databases">
        <title>Genome of toxic invasive species Heracleum sosnowskyi carries increased number of genes despite the absence of recent whole-genome duplications.</title>
        <authorList>
            <person name="Schelkunov M."/>
            <person name="Shtratnikova V."/>
            <person name="Makarenko M."/>
            <person name="Klepikova A."/>
            <person name="Omelchenko D."/>
            <person name="Novikova G."/>
            <person name="Obukhova E."/>
            <person name="Bogdanov V."/>
            <person name="Penin A."/>
            <person name="Logacheva M."/>
        </authorList>
    </citation>
    <scope>NUCLEOTIDE SEQUENCE</scope>
    <source>
        <strain evidence="3">Hsosn_3</strain>
        <tissue evidence="3">Leaf</tissue>
    </source>
</reference>
<dbReference type="PANTHER" id="PTHR13016">
    <property type="entry name" value="AMMECR1 HOMOLOG"/>
    <property type="match status" value="1"/>
</dbReference>
<accession>A0AAD8MN40</accession>
<organism evidence="3 4">
    <name type="scientific">Heracleum sosnowskyi</name>
    <dbReference type="NCBI Taxonomy" id="360622"/>
    <lineage>
        <taxon>Eukaryota</taxon>
        <taxon>Viridiplantae</taxon>
        <taxon>Streptophyta</taxon>
        <taxon>Embryophyta</taxon>
        <taxon>Tracheophyta</taxon>
        <taxon>Spermatophyta</taxon>
        <taxon>Magnoliopsida</taxon>
        <taxon>eudicotyledons</taxon>
        <taxon>Gunneridae</taxon>
        <taxon>Pentapetalae</taxon>
        <taxon>asterids</taxon>
        <taxon>campanulids</taxon>
        <taxon>Apiales</taxon>
        <taxon>Apiaceae</taxon>
        <taxon>Apioideae</taxon>
        <taxon>apioid superclade</taxon>
        <taxon>Tordylieae</taxon>
        <taxon>Tordyliinae</taxon>
        <taxon>Heracleum</taxon>
    </lineage>
</organism>
<evidence type="ECO:0000256" key="1">
    <source>
        <dbReference type="SAM" id="Phobius"/>
    </source>
</evidence>
<proteinExistence type="predicted"/>
<feature type="transmembrane region" description="Helical" evidence="1">
    <location>
        <begin position="21"/>
        <end position="39"/>
    </location>
</feature>
<feature type="domain" description="AMMECR1" evidence="2">
    <location>
        <begin position="1"/>
        <end position="96"/>
    </location>
</feature>
<keyword evidence="4" id="KW-1185">Reference proteome</keyword>
<dbReference type="PROSITE" id="PS51112">
    <property type="entry name" value="AMMECR1"/>
    <property type="match status" value="1"/>
</dbReference>
<keyword evidence="1" id="KW-0812">Transmembrane</keyword>
<dbReference type="EMBL" id="JAUIZM010000005">
    <property type="protein sequence ID" value="KAK1382710.1"/>
    <property type="molecule type" value="Genomic_DNA"/>
</dbReference>
<dbReference type="Proteomes" id="UP001237642">
    <property type="component" value="Unassembled WGS sequence"/>
</dbReference>
<dbReference type="AlphaFoldDB" id="A0AAD8MN40"/>
<dbReference type="PANTHER" id="PTHR13016:SF0">
    <property type="entry name" value="AMME SYNDROME CANDIDATE GENE 1 PROTEIN"/>
    <property type="match status" value="1"/>
</dbReference>
<dbReference type="InterPro" id="IPR023473">
    <property type="entry name" value="AMMECR1"/>
</dbReference>
<evidence type="ECO:0000313" key="3">
    <source>
        <dbReference type="EMBL" id="KAK1382710.1"/>
    </source>
</evidence>
<dbReference type="SUPFAM" id="SSF143447">
    <property type="entry name" value="AMMECR1-like"/>
    <property type="match status" value="1"/>
</dbReference>
<evidence type="ECO:0000259" key="2">
    <source>
        <dbReference type="PROSITE" id="PS51112"/>
    </source>
</evidence>
<sequence length="113" mass="12534">MAKKNTKIDVREIHLKLLDDLVGVNSLLTIAVFVGLSMATPGIRVRSWTTLEAIDSLIRKAGYNGAITESLRKQIRLTRYQSTLFTMHYSEYTNYVKTTRGATPSLAGAKASN</sequence>
<evidence type="ECO:0000313" key="4">
    <source>
        <dbReference type="Proteomes" id="UP001237642"/>
    </source>
</evidence>
<dbReference type="InterPro" id="IPR002733">
    <property type="entry name" value="AMMECR1_domain"/>
</dbReference>
<gene>
    <name evidence="3" type="ORF">POM88_020445</name>
</gene>
<reference evidence="3" key="2">
    <citation type="submission" date="2023-05" db="EMBL/GenBank/DDBJ databases">
        <authorList>
            <person name="Schelkunov M.I."/>
        </authorList>
    </citation>
    <scope>NUCLEOTIDE SEQUENCE</scope>
    <source>
        <strain evidence="3">Hsosn_3</strain>
        <tissue evidence="3">Leaf</tissue>
    </source>
</reference>
<comment type="caution">
    <text evidence="3">The sequence shown here is derived from an EMBL/GenBank/DDBJ whole genome shotgun (WGS) entry which is preliminary data.</text>
</comment>
<dbReference type="InterPro" id="IPR036071">
    <property type="entry name" value="AMMECR1_dom_sf"/>
</dbReference>
<keyword evidence="1" id="KW-1133">Transmembrane helix</keyword>
<keyword evidence="1" id="KW-0472">Membrane</keyword>
<protein>
    <recommendedName>
        <fullName evidence="2">AMMECR1 domain-containing protein</fullName>
    </recommendedName>
</protein>